<feature type="compositionally biased region" description="Basic and acidic residues" evidence="1">
    <location>
        <begin position="301"/>
        <end position="313"/>
    </location>
</feature>
<sequence>MARPAKAQSAPSSTISPAAAFAAYGRVEEKLLALTPEDLVTVYVEVPRAVNAVLSALPHLRGMREEIVRNLPNHPIEALDQLEDYALAAWYADLLYTTPGAEVDPKKLSEEAHALREGLLVAAEALAYRNLLDAKRVGEIRKGLGQSEVGADLSALVEVFRAGWDKVKAKTAVEEAELDRARDLGVRLVMMGGQGGKDAVAPKITDAAERRSRAISLVAKSYEECRRAAAYLRWHEGGDGELAPSLLQKPRGRKPKGAEGAGDASAEGAGDASAEGAGDASAEGAGDASAEGAEGVAPEGESEKNVEGEKGERAAVAPPAADKAEGEKKADKADKGARKADKADKGEKVEKADKALADRPSSAGKTEAEKDADATQGQLRLGG</sequence>
<organism evidence="2 3">
    <name type="scientific">Chondromyces apiculatus DSM 436</name>
    <dbReference type="NCBI Taxonomy" id="1192034"/>
    <lineage>
        <taxon>Bacteria</taxon>
        <taxon>Pseudomonadati</taxon>
        <taxon>Myxococcota</taxon>
        <taxon>Polyangia</taxon>
        <taxon>Polyangiales</taxon>
        <taxon>Polyangiaceae</taxon>
        <taxon>Chondromyces</taxon>
    </lineage>
</organism>
<feature type="region of interest" description="Disordered" evidence="1">
    <location>
        <begin position="239"/>
        <end position="383"/>
    </location>
</feature>
<feature type="compositionally biased region" description="Basic and acidic residues" evidence="1">
    <location>
        <begin position="322"/>
        <end position="357"/>
    </location>
</feature>
<protein>
    <submittedName>
        <fullName evidence="2">Uncharacterized protein</fullName>
    </submittedName>
</protein>
<name>A0A017SX17_9BACT</name>
<dbReference type="Proteomes" id="UP000019678">
    <property type="component" value="Unassembled WGS sequence"/>
</dbReference>
<dbReference type="AlphaFoldDB" id="A0A017SX17"/>
<evidence type="ECO:0000313" key="2">
    <source>
        <dbReference type="EMBL" id="EYF01493.1"/>
    </source>
</evidence>
<feature type="compositionally biased region" description="Low complexity" evidence="1">
    <location>
        <begin position="261"/>
        <end position="299"/>
    </location>
</feature>
<keyword evidence="3" id="KW-1185">Reference proteome</keyword>
<dbReference type="EMBL" id="ASRX01000079">
    <property type="protein sequence ID" value="EYF01493.1"/>
    <property type="molecule type" value="Genomic_DNA"/>
</dbReference>
<reference evidence="2 3" key="1">
    <citation type="submission" date="2013-05" db="EMBL/GenBank/DDBJ databases">
        <title>Genome assembly of Chondromyces apiculatus DSM 436.</title>
        <authorList>
            <person name="Sharma G."/>
            <person name="Khatri I."/>
            <person name="Kaur C."/>
            <person name="Mayilraj S."/>
            <person name="Subramanian S."/>
        </authorList>
    </citation>
    <scope>NUCLEOTIDE SEQUENCE [LARGE SCALE GENOMIC DNA]</scope>
    <source>
        <strain evidence="2 3">DSM 436</strain>
    </source>
</reference>
<proteinExistence type="predicted"/>
<dbReference type="RefSeq" id="WP_197041499.1">
    <property type="nucleotide sequence ID" value="NZ_ASRX01000079.1"/>
</dbReference>
<evidence type="ECO:0000256" key="1">
    <source>
        <dbReference type="SAM" id="MobiDB-lite"/>
    </source>
</evidence>
<comment type="caution">
    <text evidence="2">The sequence shown here is derived from an EMBL/GenBank/DDBJ whole genome shotgun (WGS) entry which is preliminary data.</text>
</comment>
<accession>A0A017SX17</accession>
<evidence type="ECO:0000313" key="3">
    <source>
        <dbReference type="Proteomes" id="UP000019678"/>
    </source>
</evidence>
<gene>
    <name evidence="2" type="ORF">CAP_8054</name>
</gene>